<proteinExistence type="predicted"/>
<feature type="signal peptide" evidence="1">
    <location>
        <begin position="1"/>
        <end position="20"/>
    </location>
</feature>
<evidence type="ECO:0000313" key="3">
    <source>
        <dbReference type="Proteomes" id="UP000791440"/>
    </source>
</evidence>
<gene>
    <name evidence="2" type="ORF">O3G_MSEX013517</name>
</gene>
<protein>
    <submittedName>
        <fullName evidence="2">Uncharacterized protein</fullName>
    </submittedName>
</protein>
<dbReference type="Proteomes" id="UP000791440">
    <property type="component" value="Unassembled WGS sequence"/>
</dbReference>
<reference evidence="2" key="1">
    <citation type="journal article" date="2016" name="Insect Biochem. Mol. Biol.">
        <title>Multifaceted biological insights from a draft genome sequence of the tobacco hornworm moth, Manduca sexta.</title>
        <authorList>
            <person name="Kanost M.R."/>
            <person name="Arrese E.L."/>
            <person name="Cao X."/>
            <person name="Chen Y.R."/>
            <person name="Chellapilla S."/>
            <person name="Goldsmith M.R."/>
            <person name="Grosse-Wilde E."/>
            <person name="Heckel D.G."/>
            <person name="Herndon N."/>
            <person name="Jiang H."/>
            <person name="Papanicolaou A."/>
            <person name="Qu J."/>
            <person name="Soulages J.L."/>
            <person name="Vogel H."/>
            <person name="Walters J."/>
            <person name="Waterhouse R.M."/>
            <person name="Ahn S.J."/>
            <person name="Almeida F.C."/>
            <person name="An C."/>
            <person name="Aqrawi P."/>
            <person name="Bretschneider A."/>
            <person name="Bryant W.B."/>
            <person name="Bucks S."/>
            <person name="Chao H."/>
            <person name="Chevignon G."/>
            <person name="Christen J.M."/>
            <person name="Clarke D.F."/>
            <person name="Dittmer N.T."/>
            <person name="Ferguson L.C.F."/>
            <person name="Garavelou S."/>
            <person name="Gordon K.H.J."/>
            <person name="Gunaratna R.T."/>
            <person name="Han Y."/>
            <person name="Hauser F."/>
            <person name="He Y."/>
            <person name="Heidel-Fischer H."/>
            <person name="Hirsh A."/>
            <person name="Hu Y."/>
            <person name="Jiang H."/>
            <person name="Kalra D."/>
            <person name="Klinner C."/>
            <person name="Konig C."/>
            <person name="Kovar C."/>
            <person name="Kroll A.R."/>
            <person name="Kuwar S.S."/>
            <person name="Lee S.L."/>
            <person name="Lehman R."/>
            <person name="Li K."/>
            <person name="Li Z."/>
            <person name="Liang H."/>
            <person name="Lovelace S."/>
            <person name="Lu Z."/>
            <person name="Mansfield J.H."/>
            <person name="McCulloch K.J."/>
            <person name="Mathew T."/>
            <person name="Morton B."/>
            <person name="Muzny D.M."/>
            <person name="Neunemann D."/>
            <person name="Ongeri F."/>
            <person name="Pauchet Y."/>
            <person name="Pu L.L."/>
            <person name="Pyrousis I."/>
            <person name="Rao X.J."/>
            <person name="Redding A."/>
            <person name="Roesel C."/>
            <person name="Sanchez-Gracia A."/>
            <person name="Schaack S."/>
            <person name="Shukla A."/>
            <person name="Tetreau G."/>
            <person name="Wang Y."/>
            <person name="Xiong G.H."/>
            <person name="Traut W."/>
            <person name="Walsh T.K."/>
            <person name="Worley K.C."/>
            <person name="Wu D."/>
            <person name="Wu W."/>
            <person name="Wu Y.Q."/>
            <person name="Zhang X."/>
            <person name="Zou Z."/>
            <person name="Zucker H."/>
            <person name="Briscoe A.D."/>
            <person name="Burmester T."/>
            <person name="Clem R.J."/>
            <person name="Feyereisen R."/>
            <person name="Grimmelikhuijzen C.J.P."/>
            <person name="Hamodrakas S.J."/>
            <person name="Hansson B.S."/>
            <person name="Huguet E."/>
            <person name="Jermiin L.S."/>
            <person name="Lan Q."/>
            <person name="Lehman H.K."/>
            <person name="Lorenzen M."/>
            <person name="Merzendorfer H."/>
            <person name="Michalopoulos I."/>
            <person name="Morton D.B."/>
            <person name="Muthukrishnan S."/>
            <person name="Oakeshott J.G."/>
            <person name="Palmer W."/>
            <person name="Park Y."/>
            <person name="Passarelli A.L."/>
            <person name="Rozas J."/>
            <person name="Schwartz L.M."/>
            <person name="Smith W."/>
            <person name="Southgate A."/>
            <person name="Vilcinskas A."/>
            <person name="Vogt R."/>
            <person name="Wang P."/>
            <person name="Werren J."/>
            <person name="Yu X.Q."/>
            <person name="Zhou J.J."/>
            <person name="Brown S.J."/>
            <person name="Scherer S.E."/>
            <person name="Richards S."/>
            <person name="Blissard G.W."/>
        </authorList>
    </citation>
    <scope>NUCLEOTIDE SEQUENCE</scope>
</reference>
<comment type="caution">
    <text evidence="2">The sequence shown here is derived from an EMBL/GenBank/DDBJ whole genome shotgun (WGS) entry which is preliminary data.</text>
</comment>
<sequence length="74" mass="8224">MRASLIFAAVLLVAVAFASAKSIEDPEQLHNLVRRETIFVKPPPGCIFYECIRRCKQRGYKSGGYCTINGCVCL</sequence>
<keyword evidence="3" id="KW-1185">Reference proteome</keyword>
<name>A0A921ZU04_MANSE</name>
<dbReference type="EMBL" id="JH668900">
    <property type="protein sequence ID" value="KAG6462887.1"/>
    <property type="molecule type" value="Genomic_DNA"/>
</dbReference>
<accession>A0A921ZU04</accession>
<evidence type="ECO:0000313" key="2">
    <source>
        <dbReference type="EMBL" id="KAG6462887.1"/>
    </source>
</evidence>
<feature type="chain" id="PRO_5038127540" evidence="1">
    <location>
        <begin position="21"/>
        <end position="74"/>
    </location>
</feature>
<dbReference type="AlphaFoldDB" id="A0A921ZU04"/>
<organism evidence="2 3">
    <name type="scientific">Manduca sexta</name>
    <name type="common">Tobacco hawkmoth</name>
    <name type="synonym">Tobacco hornworm</name>
    <dbReference type="NCBI Taxonomy" id="7130"/>
    <lineage>
        <taxon>Eukaryota</taxon>
        <taxon>Metazoa</taxon>
        <taxon>Ecdysozoa</taxon>
        <taxon>Arthropoda</taxon>
        <taxon>Hexapoda</taxon>
        <taxon>Insecta</taxon>
        <taxon>Pterygota</taxon>
        <taxon>Neoptera</taxon>
        <taxon>Endopterygota</taxon>
        <taxon>Lepidoptera</taxon>
        <taxon>Glossata</taxon>
        <taxon>Ditrysia</taxon>
        <taxon>Bombycoidea</taxon>
        <taxon>Sphingidae</taxon>
        <taxon>Sphinginae</taxon>
        <taxon>Sphingini</taxon>
        <taxon>Manduca</taxon>
    </lineage>
</organism>
<reference evidence="2" key="2">
    <citation type="submission" date="2020-12" db="EMBL/GenBank/DDBJ databases">
        <authorList>
            <person name="Kanost M."/>
        </authorList>
    </citation>
    <scope>NUCLEOTIDE SEQUENCE</scope>
</reference>
<evidence type="ECO:0000256" key="1">
    <source>
        <dbReference type="SAM" id="SignalP"/>
    </source>
</evidence>
<keyword evidence="1" id="KW-0732">Signal</keyword>